<proteinExistence type="predicted"/>
<evidence type="ECO:0000313" key="2">
    <source>
        <dbReference type="Proteomes" id="UP000443153"/>
    </source>
</evidence>
<name>A0A6I2MTQ2_9FLAO</name>
<keyword evidence="2" id="KW-1185">Reference proteome</keyword>
<accession>A0A6I2MTQ2</accession>
<dbReference type="AlphaFoldDB" id="A0A6I2MTQ2"/>
<dbReference type="Pfam" id="PF20113">
    <property type="entry name" value="DUF6503"/>
    <property type="match status" value="1"/>
</dbReference>
<dbReference type="OrthoDB" id="982433at2"/>
<reference evidence="1 2" key="1">
    <citation type="submission" date="2019-11" db="EMBL/GenBank/DDBJ databases">
        <title>Maribacter lutea sp. nov., a marine bacterium isolated from intertidal sand.</title>
        <authorList>
            <person name="Liu A."/>
        </authorList>
    </citation>
    <scope>NUCLEOTIDE SEQUENCE [LARGE SCALE GENOMIC DNA]</scope>
    <source>
        <strain evidence="1 2">RZ05</strain>
    </source>
</reference>
<sequence>MEKTKSILVVVILAVFFSCKEKTPARLTAQQIVDKSIDTCGGEKYRTSNVSFKFRGKEYIKENVEGQKVLKRLFKNDSVDILDSKGPKGFKRYINGDLVNVPDSLANIYSNSINSVHYFAYLPYGLNDPAVNKEFLGEMAIKGKDYYKVKVTFDQENGGDDFDDVYIYWFNKETFKPEYLAYEFHVNGGGLRFREAYNERYVNGIRFVDYNNYKSVSDSQSIYEIDSLFNKGELELLSKIELKDVVVSPGNYN</sequence>
<protein>
    <submittedName>
        <fullName evidence="1">Deoxyribose-phosphate aldolase</fullName>
    </submittedName>
</protein>
<dbReference type="PROSITE" id="PS51257">
    <property type="entry name" value="PROKAR_LIPOPROTEIN"/>
    <property type="match status" value="1"/>
</dbReference>
<dbReference type="RefSeq" id="WP_154369384.1">
    <property type="nucleotide sequence ID" value="NZ_CANMYZ010000003.1"/>
</dbReference>
<comment type="caution">
    <text evidence="1">The sequence shown here is derived from an EMBL/GenBank/DDBJ whole genome shotgun (WGS) entry which is preliminary data.</text>
</comment>
<evidence type="ECO:0000313" key="1">
    <source>
        <dbReference type="EMBL" id="MRX65995.1"/>
    </source>
</evidence>
<gene>
    <name evidence="1" type="ORF">GJ691_17730</name>
</gene>
<dbReference type="EMBL" id="WKJH01000030">
    <property type="protein sequence ID" value="MRX65995.1"/>
    <property type="molecule type" value="Genomic_DNA"/>
</dbReference>
<organism evidence="1 2">
    <name type="scientific">Maribacter luteus</name>
    <dbReference type="NCBI Taxonomy" id="2594478"/>
    <lineage>
        <taxon>Bacteria</taxon>
        <taxon>Pseudomonadati</taxon>
        <taxon>Bacteroidota</taxon>
        <taxon>Flavobacteriia</taxon>
        <taxon>Flavobacteriales</taxon>
        <taxon>Flavobacteriaceae</taxon>
        <taxon>Maribacter</taxon>
    </lineage>
</organism>
<dbReference type="Proteomes" id="UP000443153">
    <property type="component" value="Unassembled WGS sequence"/>
</dbReference>
<dbReference type="InterPro" id="IPR045444">
    <property type="entry name" value="DUF6503"/>
</dbReference>